<dbReference type="PANTHER" id="PTHR12242:SF46">
    <property type="entry name" value="IP08657P-RELATED"/>
    <property type="match status" value="1"/>
</dbReference>
<proteinExistence type="predicted"/>
<evidence type="ECO:0000313" key="2">
    <source>
        <dbReference type="EMBL" id="KAH8375747.1"/>
    </source>
</evidence>
<dbReference type="Proteomes" id="UP001200034">
    <property type="component" value="Unassembled WGS sequence"/>
</dbReference>
<name>A0AAD4PLZ2_9MUSC</name>
<dbReference type="InterPro" id="IPR049352">
    <property type="entry name" value="Rost"/>
</dbReference>
<keyword evidence="1" id="KW-1133">Transmembrane helix</keyword>
<reference evidence="2" key="1">
    <citation type="journal article" date="2021" name="Mol. Ecol. Resour.">
        <title>Phylogenomic analyses of the genus Drosophila reveals genomic signals of climate adaptation.</title>
        <authorList>
            <person name="Li F."/>
            <person name="Rane R.V."/>
            <person name="Luria V."/>
            <person name="Xiong Z."/>
            <person name="Chen J."/>
            <person name="Li Z."/>
            <person name="Catullo R.A."/>
            <person name="Griffin P.C."/>
            <person name="Schiffer M."/>
            <person name="Pearce S."/>
            <person name="Lee S.F."/>
            <person name="McElroy K."/>
            <person name="Stocker A."/>
            <person name="Shirriffs J."/>
            <person name="Cockerell F."/>
            <person name="Coppin C."/>
            <person name="Sgro C.M."/>
            <person name="Karger A."/>
            <person name="Cain J.W."/>
            <person name="Weber J.A."/>
            <person name="Santpere G."/>
            <person name="Kirschner M.W."/>
            <person name="Hoffmann A.A."/>
            <person name="Oakeshott J.G."/>
            <person name="Zhang G."/>
        </authorList>
    </citation>
    <scope>NUCLEOTIDE SEQUENCE</scope>
    <source>
        <strain evidence="2">BGI-SZ-2011g</strain>
    </source>
</reference>
<comment type="caution">
    <text evidence="2">The sequence shown here is derived from an EMBL/GenBank/DDBJ whole genome shotgun (WGS) entry which is preliminary data.</text>
</comment>
<dbReference type="PANTHER" id="PTHR12242">
    <property type="entry name" value="OS02G0130600 PROTEIN-RELATED"/>
    <property type="match status" value="1"/>
</dbReference>
<gene>
    <name evidence="2" type="ORF">KR093_011635</name>
</gene>
<sequence length="261" mass="30679">MADRSGKRQEPMALTEELKLINVGLTHHTPHDFFRSQWQSEVKSCVFLVYRWILAVFFGTGLCSFLVIYFIRGTVFIYLTTWGFTLCSLTSISGAIFTSLYHANTELMVNRSSMIKWYWACYWTNLILAHVIAFVYWTVMYYRKPPMDLISRIYDVWIHGLPVVLLNVDHMLVAHPTRVLHMIYPFYFGLGYLLFTYIYYLCGGLSRHGTTYIYRMLDFDNLGLTSITIVFITIFIMGFSIMQYGVYRLRVCIARRLNKLL</sequence>
<evidence type="ECO:0000313" key="3">
    <source>
        <dbReference type="Proteomes" id="UP001200034"/>
    </source>
</evidence>
<feature type="transmembrane region" description="Helical" evidence="1">
    <location>
        <begin position="77"/>
        <end position="97"/>
    </location>
</feature>
<evidence type="ECO:0008006" key="4">
    <source>
        <dbReference type="Google" id="ProtNLM"/>
    </source>
</evidence>
<keyword evidence="1" id="KW-0472">Membrane</keyword>
<feature type="transmembrane region" description="Helical" evidence="1">
    <location>
        <begin position="186"/>
        <end position="206"/>
    </location>
</feature>
<dbReference type="AlphaFoldDB" id="A0AAD4PLZ2"/>
<protein>
    <recommendedName>
        <fullName evidence="4">Protein rolling stone</fullName>
    </recommendedName>
</protein>
<keyword evidence="3" id="KW-1185">Reference proteome</keyword>
<feature type="transmembrane region" description="Helical" evidence="1">
    <location>
        <begin position="226"/>
        <end position="247"/>
    </location>
</feature>
<feature type="transmembrane region" description="Helical" evidence="1">
    <location>
        <begin position="48"/>
        <end position="71"/>
    </location>
</feature>
<dbReference type="EMBL" id="JAJJHW010001211">
    <property type="protein sequence ID" value="KAH8375747.1"/>
    <property type="molecule type" value="Genomic_DNA"/>
</dbReference>
<dbReference type="GO" id="GO:0016020">
    <property type="term" value="C:membrane"/>
    <property type="evidence" value="ECO:0007669"/>
    <property type="project" value="TreeGrafter"/>
</dbReference>
<dbReference type="Pfam" id="PF21534">
    <property type="entry name" value="Rost"/>
    <property type="match status" value="1"/>
</dbReference>
<feature type="transmembrane region" description="Helical" evidence="1">
    <location>
        <begin position="117"/>
        <end position="137"/>
    </location>
</feature>
<organism evidence="2 3">
    <name type="scientific">Drosophila rubida</name>
    <dbReference type="NCBI Taxonomy" id="30044"/>
    <lineage>
        <taxon>Eukaryota</taxon>
        <taxon>Metazoa</taxon>
        <taxon>Ecdysozoa</taxon>
        <taxon>Arthropoda</taxon>
        <taxon>Hexapoda</taxon>
        <taxon>Insecta</taxon>
        <taxon>Pterygota</taxon>
        <taxon>Neoptera</taxon>
        <taxon>Endopterygota</taxon>
        <taxon>Diptera</taxon>
        <taxon>Brachycera</taxon>
        <taxon>Muscomorpha</taxon>
        <taxon>Ephydroidea</taxon>
        <taxon>Drosophilidae</taxon>
        <taxon>Drosophila</taxon>
    </lineage>
</organism>
<accession>A0AAD4PLZ2</accession>
<keyword evidence="1" id="KW-0812">Transmembrane</keyword>
<evidence type="ECO:0000256" key="1">
    <source>
        <dbReference type="SAM" id="Phobius"/>
    </source>
</evidence>